<dbReference type="RefSeq" id="WP_123151095.1">
    <property type="nucleotide sequence ID" value="NZ_FUIG01000057.1"/>
</dbReference>
<dbReference type="InterPro" id="IPR052552">
    <property type="entry name" value="YeaO-like"/>
</dbReference>
<protein>
    <recommendedName>
        <fullName evidence="3">Uroporphyrin-III C-methyltransferase</fullName>
    </recommendedName>
</protein>
<dbReference type="Pfam" id="PF22752">
    <property type="entry name" value="DUF488-N3i"/>
    <property type="match status" value="1"/>
</dbReference>
<gene>
    <name evidence="1" type="ORF">BQ8482_480134</name>
</gene>
<keyword evidence="2" id="KW-1185">Reference proteome</keyword>
<proteinExistence type="predicted"/>
<dbReference type="AlphaFoldDB" id="A0A2P9AU26"/>
<name>A0A2P9AU26_9HYPH</name>
<dbReference type="PANTHER" id="PTHR36849">
    <property type="entry name" value="CYTOPLASMIC PROTEIN-RELATED"/>
    <property type="match status" value="1"/>
</dbReference>
<evidence type="ECO:0008006" key="3">
    <source>
        <dbReference type="Google" id="ProtNLM"/>
    </source>
</evidence>
<sequence length="123" mass="14707">MSEKIFKERVKLKRAYESPAVDDGKRVLVDRLWPRGVKKTEAAIDHWMKELAPSTELRKWFGHDPARWEEFRRRYAAEIHEHRDELDRLRDLIREGAVTLVYSAHDEAHNDAVVLREILLKHR</sequence>
<reference evidence="2" key="1">
    <citation type="submission" date="2016-12" db="EMBL/GenBank/DDBJ databases">
        <authorList>
            <person name="Brunel B."/>
        </authorList>
    </citation>
    <scope>NUCLEOTIDE SEQUENCE [LARGE SCALE GENOMIC DNA]</scope>
</reference>
<accession>A0A2P9AU26</accession>
<organism evidence="1 2">
    <name type="scientific">Mesorhizobium delmotii</name>
    <dbReference type="NCBI Taxonomy" id="1631247"/>
    <lineage>
        <taxon>Bacteria</taxon>
        <taxon>Pseudomonadati</taxon>
        <taxon>Pseudomonadota</taxon>
        <taxon>Alphaproteobacteria</taxon>
        <taxon>Hyphomicrobiales</taxon>
        <taxon>Phyllobacteriaceae</taxon>
        <taxon>Mesorhizobium</taxon>
    </lineage>
</organism>
<evidence type="ECO:0000313" key="1">
    <source>
        <dbReference type="EMBL" id="SJM34651.1"/>
    </source>
</evidence>
<dbReference type="Proteomes" id="UP000245698">
    <property type="component" value="Unassembled WGS sequence"/>
</dbReference>
<dbReference type="PANTHER" id="PTHR36849:SF1">
    <property type="entry name" value="CYTOPLASMIC PROTEIN"/>
    <property type="match status" value="1"/>
</dbReference>
<evidence type="ECO:0000313" key="2">
    <source>
        <dbReference type="Proteomes" id="UP000245698"/>
    </source>
</evidence>
<dbReference type="EMBL" id="FUIG01000057">
    <property type="protein sequence ID" value="SJM34651.1"/>
    <property type="molecule type" value="Genomic_DNA"/>
</dbReference>